<accession>A0A428UNE3</accession>
<proteinExistence type="predicted"/>
<reference evidence="3 4" key="1">
    <citation type="submission" date="2017-06" db="EMBL/GenBank/DDBJ databases">
        <title>Cmopartive genomic analysis of Ambrosia Fusariam Clade fungi.</title>
        <authorList>
            <person name="Stajich J.E."/>
            <person name="Carrillo J."/>
            <person name="Kijimoto T."/>
            <person name="Eskalen A."/>
            <person name="O'Donnell K."/>
            <person name="Kasson M."/>
        </authorList>
    </citation>
    <scope>NUCLEOTIDE SEQUENCE [LARGE SCALE GENOMIC DNA]</scope>
    <source>
        <strain evidence="3 4">NRRL 20438</strain>
    </source>
</reference>
<evidence type="ECO:0000313" key="4">
    <source>
        <dbReference type="Proteomes" id="UP000288429"/>
    </source>
</evidence>
<dbReference type="PANTHER" id="PTHR33112:SF9">
    <property type="entry name" value="HETEROKARYON INCOMPATIBILITY DOMAIN-CONTAINING PROTEIN"/>
    <property type="match status" value="1"/>
</dbReference>
<dbReference type="InterPro" id="IPR010730">
    <property type="entry name" value="HET"/>
</dbReference>
<dbReference type="PANTHER" id="PTHR33112">
    <property type="entry name" value="DOMAIN PROTEIN, PUTATIVE-RELATED"/>
    <property type="match status" value="1"/>
</dbReference>
<dbReference type="Pfam" id="PF06985">
    <property type="entry name" value="HET"/>
    <property type="match status" value="1"/>
</dbReference>
<feature type="region of interest" description="Disordered" evidence="1">
    <location>
        <begin position="1"/>
        <end position="33"/>
    </location>
</feature>
<evidence type="ECO:0000313" key="3">
    <source>
        <dbReference type="EMBL" id="RSM15815.1"/>
    </source>
</evidence>
<feature type="domain" description="Heterokaryon incompatibility" evidence="2">
    <location>
        <begin position="210"/>
        <end position="369"/>
    </location>
</feature>
<dbReference type="EMBL" id="NIZV01000047">
    <property type="protein sequence ID" value="RSM15815.1"/>
    <property type="molecule type" value="Genomic_DNA"/>
</dbReference>
<gene>
    <name evidence="3" type="ORF">CDV31_004757</name>
</gene>
<protein>
    <recommendedName>
        <fullName evidence="2">Heterokaryon incompatibility domain-containing protein</fullName>
    </recommendedName>
</protein>
<evidence type="ECO:0000256" key="1">
    <source>
        <dbReference type="SAM" id="MobiDB-lite"/>
    </source>
</evidence>
<dbReference type="Proteomes" id="UP000288429">
    <property type="component" value="Unassembled WGS sequence"/>
</dbReference>
<name>A0A428UNE3_9HYPO</name>
<sequence>MDALSSGDCKTNSCSSPPAPQPQPNSTNKGPVPARVSELNAVRALGESVSQDWATSQNLCRNLCSKCLAYQDAAVDDRSHLHIIKLEQLQMSDCEFCDVLCRAIHWSGIVRDSGDVPYLWVGKGSLEIAIQGWSDGLSPVVQLCCEPDLPSPGSPETIRQIFEWISHCKQTHSLCDVQDPNFMPTRLIDLGPSNDAIRLIETDSKIQASYVCLSHCWGGKTPLTTKVDNLQMHLQSIRWHEIPQTFRDAICYTRLLRIRYIWIDSLCIIQDSPDDWSTESKMMGQVYSNAYLTLGAVTAPDSSTGMFNMSSSFRLHSERKITGITIAGFPYLYNVFKRPNHDHLHPAGWRSYDDRESFPLLGRAWAFQERIMSPRFLHIGHPELRWECKETILCECGDIDQPSTKTTWANVLESSSAFQLEKARRDLVEAYSSLSLTYEGDKLPAFSGLAKQACRASPSSEYLAGLFRGSLVVDMLWMNRRRDTNLYRCDLKHWRAPTWSWASLDAFVVFPLSSYSHIDGEEPERSSLLKTYIEIIEAKCTTSTSDPTGSVSDGFIILRGPVFDCSIRDGKLCRVSAHQDIPVDGELYLDRPEHALQGQVRIIRAAKFRRASSDPRCVGGLDSEYSLVLECMDVSMKRYRRLGVFEQRRGQESSGKQYPSSFSGGQIEIVTII</sequence>
<comment type="caution">
    <text evidence="3">The sequence shown here is derived from an EMBL/GenBank/DDBJ whole genome shotgun (WGS) entry which is preliminary data.</text>
</comment>
<dbReference type="AlphaFoldDB" id="A0A428UNE3"/>
<keyword evidence="4" id="KW-1185">Reference proteome</keyword>
<organism evidence="3 4">
    <name type="scientific">Fusarium ambrosium</name>
    <dbReference type="NCBI Taxonomy" id="131363"/>
    <lineage>
        <taxon>Eukaryota</taxon>
        <taxon>Fungi</taxon>
        <taxon>Dikarya</taxon>
        <taxon>Ascomycota</taxon>
        <taxon>Pezizomycotina</taxon>
        <taxon>Sordariomycetes</taxon>
        <taxon>Hypocreomycetidae</taxon>
        <taxon>Hypocreales</taxon>
        <taxon>Nectriaceae</taxon>
        <taxon>Fusarium</taxon>
        <taxon>Fusarium solani species complex</taxon>
    </lineage>
</organism>
<evidence type="ECO:0000259" key="2">
    <source>
        <dbReference type="Pfam" id="PF06985"/>
    </source>
</evidence>